<reference evidence="1" key="2">
    <citation type="submission" date="2020-11" db="EMBL/GenBank/DDBJ databases">
        <authorList>
            <person name="McCartney M.A."/>
            <person name="Auch B."/>
            <person name="Kono T."/>
            <person name="Mallez S."/>
            <person name="Becker A."/>
            <person name="Gohl D.M."/>
            <person name="Silverstein K.A.T."/>
            <person name="Koren S."/>
            <person name="Bechman K.B."/>
            <person name="Herman A."/>
            <person name="Abrahante J.E."/>
            <person name="Garbe J."/>
        </authorList>
    </citation>
    <scope>NUCLEOTIDE SEQUENCE</scope>
    <source>
        <strain evidence="1">Duluth1</strain>
        <tissue evidence="1">Whole animal</tissue>
    </source>
</reference>
<evidence type="ECO:0000313" key="1">
    <source>
        <dbReference type="EMBL" id="KAH3773985.1"/>
    </source>
</evidence>
<dbReference type="AlphaFoldDB" id="A0A9D4E8W7"/>
<reference evidence="1" key="1">
    <citation type="journal article" date="2019" name="bioRxiv">
        <title>The Genome of the Zebra Mussel, Dreissena polymorpha: A Resource for Invasive Species Research.</title>
        <authorList>
            <person name="McCartney M.A."/>
            <person name="Auch B."/>
            <person name="Kono T."/>
            <person name="Mallez S."/>
            <person name="Zhang Y."/>
            <person name="Obille A."/>
            <person name="Becker A."/>
            <person name="Abrahante J.E."/>
            <person name="Garbe J."/>
            <person name="Badalamenti J.P."/>
            <person name="Herman A."/>
            <person name="Mangelson H."/>
            <person name="Liachko I."/>
            <person name="Sullivan S."/>
            <person name="Sone E.D."/>
            <person name="Koren S."/>
            <person name="Silverstein K.A.T."/>
            <person name="Beckman K.B."/>
            <person name="Gohl D.M."/>
        </authorList>
    </citation>
    <scope>NUCLEOTIDE SEQUENCE</scope>
    <source>
        <strain evidence="1">Duluth1</strain>
        <tissue evidence="1">Whole animal</tissue>
    </source>
</reference>
<dbReference type="Proteomes" id="UP000828390">
    <property type="component" value="Unassembled WGS sequence"/>
</dbReference>
<name>A0A9D4E8W7_DREPO</name>
<organism evidence="1 2">
    <name type="scientific">Dreissena polymorpha</name>
    <name type="common">Zebra mussel</name>
    <name type="synonym">Mytilus polymorpha</name>
    <dbReference type="NCBI Taxonomy" id="45954"/>
    <lineage>
        <taxon>Eukaryota</taxon>
        <taxon>Metazoa</taxon>
        <taxon>Spiralia</taxon>
        <taxon>Lophotrochozoa</taxon>
        <taxon>Mollusca</taxon>
        <taxon>Bivalvia</taxon>
        <taxon>Autobranchia</taxon>
        <taxon>Heteroconchia</taxon>
        <taxon>Euheterodonta</taxon>
        <taxon>Imparidentia</taxon>
        <taxon>Neoheterodontei</taxon>
        <taxon>Myida</taxon>
        <taxon>Dreissenoidea</taxon>
        <taxon>Dreissenidae</taxon>
        <taxon>Dreissena</taxon>
    </lineage>
</organism>
<proteinExistence type="predicted"/>
<evidence type="ECO:0000313" key="2">
    <source>
        <dbReference type="Proteomes" id="UP000828390"/>
    </source>
</evidence>
<sequence>MRRRIMRRFGRDDRTYQREIQMLCLSGQRTVGLSYFLWASNLLELWKQLSLCTLCRAKIEHVQQLFLPAIDCQGVVCH</sequence>
<protein>
    <submittedName>
        <fullName evidence="1">Uncharacterized protein</fullName>
    </submittedName>
</protein>
<accession>A0A9D4E8W7</accession>
<comment type="caution">
    <text evidence="1">The sequence shown here is derived from an EMBL/GenBank/DDBJ whole genome shotgun (WGS) entry which is preliminary data.</text>
</comment>
<keyword evidence="2" id="KW-1185">Reference proteome</keyword>
<dbReference type="EMBL" id="JAIWYP010000009">
    <property type="protein sequence ID" value="KAH3773985.1"/>
    <property type="molecule type" value="Genomic_DNA"/>
</dbReference>
<gene>
    <name evidence="1" type="ORF">DPMN_175355</name>
</gene>